<evidence type="ECO:0000313" key="3">
    <source>
        <dbReference type="Proteomes" id="UP000612233"/>
    </source>
</evidence>
<keyword evidence="3" id="KW-1185">Reference proteome</keyword>
<name>A0A927BAV1_9BACT</name>
<dbReference type="SUPFAM" id="SSF101898">
    <property type="entry name" value="NHL repeat"/>
    <property type="match status" value="1"/>
</dbReference>
<keyword evidence="1" id="KW-0732">Signal</keyword>
<dbReference type="EMBL" id="JACXAD010000002">
    <property type="protein sequence ID" value="MBD2766789.1"/>
    <property type="molecule type" value="Genomic_DNA"/>
</dbReference>
<feature type="signal peptide" evidence="1">
    <location>
        <begin position="1"/>
        <end position="20"/>
    </location>
</feature>
<sequence length="583" mass="59567">MKTCLLAGLLTSAALRPAQAQTFQWNQPAGGPAADEGRSVAVDGAGNAYVAGLFRGTATFGPTDMGQVTLTSTAPASGTAPTADVFLAKYAPSGALLWAHRGGGPGNEEAGGVALDPQGGAYVIGSFSGAASFGSTGPSTVPVLTSAGADDIFLVKYDAAGTLLWGVSIGSASTSAESGYAVATDSVGNAYITGEFRDTPTLGGGSATLTSAGNTDVLIAKYSPAGSLLWARRGGATEADVGRAIAVDRAGACLVTGSFRGRATFDGAAGRPPLIVRAGSTSADVFVVKYDAEGTPLWGRVGYGPGIKIGRGICTDRRKDIYLMTYFNDALTLRSTPTDSVQLTTTAGNRDVVVVKYSPQGTIQWTRPAGGPGLDTGINIAADNQNNIYALSYFQATISFPAGTPTGPAQSATSAGSSDAIIASYSAAGALRWIRRLGGPADDLCYGVAPDNAGNVLLTGYFTGGPFTADGSLPLFTQPSNVRDIFVARLQNTITSTRRAELAANLRAWPNPTTDGLHLRLASRRPATATLLDALGRPLRTVSLIPDGSGQRAEVPLATQPPGLYLVRIDSEGASATVRVTKQ</sequence>
<comment type="caution">
    <text evidence="2">The sequence shown here is derived from an EMBL/GenBank/DDBJ whole genome shotgun (WGS) entry which is preliminary data.</text>
</comment>
<dbReference type="NCBIfam" id="TIGR04183">
    <property type="entry name" value="Por_Secre_tail"/>
    <property type="match status" value="1"/>
</dbReference>
<dbReference type="PANTHER" id="PTHR35580">
    <property type="entry name" value="CELL SURFACE GLYCOPROTEIN (S-LAYER PROTEIN)-LIKE PROTEIN"/>
    <property type="match status" value="1"/>
</dbReference>
<dbReference type="Proteomes" id="UP000612233">
    <property type="component" value="Unassembled WGS sequence"/>
</dbReference>
<dbReference type="InterPro" id="IPR026444">
    <property type="entry name" value="Secre_tail"/>
</dbReference>
<gene>
    <name evidence="2" type="ORF">IC235_02650</name>
</gene>
<dbReference type="RefSeq" id="WP_191003613.1">
    <property type="nucleotide sequence ID" value="NZ_JACXAD010000002.1"/>
</dbReference>
<feature type="chain" id="PRO_5037828832" evidence="1">
    <location>
        <begin position="21"/>
        <end position="583"/>
    </location>
</feature>
<evidence type="ECO:0000313" key="2">
    <source>
        <dbReference type="EMBL" id="MBD2766789.1"/>
    </source>
</evidence>
<dbReference type="PANTHER" id="PTHR35580:SF1">
    <property type="entry name" value="PHYTASE-LIKE DOMAIN-CONTAINING PROTEIN"/>
    <property type="match status" value="1"/>
</dbReference>
<protein>
    <submittedName>
        <fullName evidence="2">SBBP repeat-containing protein</fullName>
    </submittedName>
</protein>
<organism evidence="2 3">
    <name type="scientific">Hymenobacter montanus</name>
    <dbReference type="NCBI Taxonomy" id="2771359"/>
    <lineage>
        <taxon>Bacteria</taxon>
        <taxon>Pseudomonadati</taxon>
        <taxon>Bacteroidota</taxon>
        <taxon>Cytophagia</taxon>
        <taxon>Cytophagales</taxon>
        <taxon>Hymenobacteraceae</taxon>
        <taxon>Hymenobacter</taxon>
    </lineage>
</organism>
<proteinExistence type="predicted"/>
<dbReference type="Gene3D" id="2.80.10.50">
    <property type="match status" value="1"/>
</dbReference>
<dbReference type="InterPro" id="IPR052918">
    <property type="entry name" value="Motility_Chemotaxis_Reg"/>
</dbReference>
<reference evidence="2" key="1">
    <citation type="submission" date="2020-09" db="EMBL/GenBank/DDBJ databases">
        <authorList>
            <person name="Kim M.K."/>
        </authorList>
    </citation>
    <scope>NUCLEOTIDE SEQUENCE</scope>
    <source>
        <strain evidence="2">BT664</strain>
    </source>
</reference>
<dbReference type="Pfam" id="PF06739">
    <property type="entry name" value="SBBP"/>
    <property type="match status" value="2"/>
</dbReference>
<dbReference type="AlphaFoldDB" id="A0A927BAV1"/>
<dbReference type="InterPro" id="IPR010620">
    <property type="entry name" value="SBBP_repeat"/>
</dbReference>
<accession>A0A927BAV1</accession>
<evidence type="ECO:0000256" key="1">
    <source>
        <dbReference type="SAM" id="SignalP"/>
    </source>
</evidence>